<keyword evidence="2" id="KW-1185">Reference proteome</keyword>
<reference evidence="1" key="1">
    <citation type="submission" date="2013-11" db="EMBL/GenBank/DDBJ databases">
        <title>Draft genome sequence and annotation of the entomopathogenic bacteria, Xenorhabdus cabanillasi strain JM26 and Xenorhabdus szentirmai strain DSM 16338.</title>
        <authorList>
            <person name="Gualtieri M."/>
            <person name="Ogier J.C."/>
            <person name="Pages S."/>
            <person name="Givaudan A."/>
            <person name="Gaudriault S."/>
        </authorList>
    </citation>
    <scope>NUCLEOTIDE SEQUENCE [LARGE SCALE GENOMIC DNA]</scope>
    <source>
        <strain evidence="1">DSM 16338</strain>
    </source>
</reference>
<sequence length="131" mass="14964">MQVYLTNRCVRIENMKKIILLAILGTLTSGCTTQWVPASTNPIPFNQAQTECSGESIEQYPVKNEVAQRSTLKTVQQPCVNGVQCGKNGYYMQSIPMTESYVMDVNENSRSQYFYSCMQQKGWKQKIKYLL</sequence>
<proteinExistence type="predicted"/>
<dbReference type="AlphaFoldDB" id="W1J0Z9"/>
<accession>W1J0Z9</accession>
<dbReference type="EMBL" id="CBXF010000091">
    <property type="protein sequence ID" value="CDL83541.1"/>
    <property type="molecule type" value="Genomic_DNA"/>
</dbReference>
<comment type="caution">
    <text evidence="1">The sequence shown here is derived from an EMBL/GenBank/DDBJ whole genome shotgun (WGS) entry which is preliminary data.</text>
</comment>
<protein>
    <submittedName>
        <fullName evidence="1">Uncharacterized protein</fullName>
    </submittedName>
</protein>
<evidence type="ECO:0000313" key="1">
    <source>
        <dbReference type="EMBL" id="CDL83541.1"/>
    </source>
</evidence>
<evidence type="ECO:0000313" key="2">
    <source>
        <dbReference type="Proteomes" id="UP000019202"/>
    </source>
</evidence>
<gene>
    <name evidence="1" type="ORF">XSR1_320018</name>
</gene>
<dbReference type="Proteomes" id="UP000019202">
    <property type="component" value="Unassembled WGS sequence"/>
</dbReference>
<organism evidence="1 2">
    <name type="scientific">Xenorhabdus szentirmaii DSM 16338</name>
    <dbReference type="NCBI Taxonomy" id="1427518"/>
    <lineage>
        <taxon>Bacteria</taxon>
        <taxon>Pseudomonadati</taxon>
        <taxon>Pseudomonadota</taxon>
        <taxon>Gammaproteobacteria</taxon>
        <taxon>Enterobacterales</taxon>
        <taxon>Morganellaceae</taxon>
        <taxon>Xenorhabdus</taxon>
    </lineage>
</organism>
<name>W1J0Z9_9GAMM</name>
<dbReference type="STRING" id="1427518.XSR1_320018"/>